<evidence type="ECO:0000259" key="12">
    <source>
        <dbReference type="Pfam" id="PF08263"/>
    </source>
</evidence>
<keyword evidence="5 11" id="KW-0812">Transmembrane</keyword>
<dbReference type="Proteomes" id="UP000235145">
    <property type="component" value="Unassembled WGS sequence"/>
</dbReference>
<keyword evidence="6" id="KW-0732">Signal</keyword>
<dbReference type="GO" id="GO:0006952">
    <property type="term" value="P:defense response"/>
    <property type="evidence" value="ECO:0007669"/>
    <property type="project" value="UniProtKB-ARBA"/>
</dbReference>
<feature type="domain" description="Leucine-rich repeat-containing N-terminal plant-type" evidence="12">
    <location>
        <begin position="40"/>
        <end position="76"/>
    </location>
</feature>
<dbReference type="InterPro" id="IPR032675">
    <property type="entry name" value="LRR_dom_sf"/>
</dbReference>
<dbReference type="SMART" id="SM00369">
    <property type="entry name" value="LRR_TYP"/>
    <property type="match status" value="11"/>
</dbReference>
<keyword evidence="15" id="KW-1185">Reference proteome</keyword>
<evidence type="ECO:0000256" key="8">
    <source>
        <dbReference type="ARBA" id="ARBA00022989"/>
    </source>
</evidence>
<dbReference type="EMBL" id="NBSK02000008">
    <property type="protein sequence ID" value="KAJ0193862.1"/>
    <property type="molecule type" value="Genomic_DNA"/>
</dbReference>
<keyword evidence="4" id="KW-0433">Leucine-rich repeat</keyword>
<dbReference type="SUPFAM" id="SSF52047">
    <property type="entry name" value="RNI-like"/>
    <property type="match status" value="1"/>
</dbReference>
<dbReference type="Gene3D" id="3.80.10.10">
    <property type="entry name" value="Ribonuclease Inhibitor"/>
    <property type="match status" value="6"/>
</dbReference>
<keyword evidence="10" id="KW-0325">Glycoprotein</keyword>
<proteinExistence type="inferred from homology"/>
<dbReference type="Pfam" id="PF00560">
    <property type="entry name" value="LRR_1"/>
    <property type="match status" value="5"/>
</dbReference>
<evidence type="ECO:0000256" key="6">
    <source>
        <dbReference type="ARBA" id="ARBA00022729"/>
    </source>
</evidence>
<dbReference type="InterPro" id="IPR046956">
    <property type="entry name" value="RLP23-like"/>
</dbReference>
<keyword evidence="3" id="KW-1003">Cell membrane</keyword>
<feature type="domain" description="Disease resistance R13L4/SHOC-2-like LRR" evidence="13">
    <location>
        <begin position="119"/>
        <end position="309"/>
    </location>
</feature>
<reference evidence="14 15" key="1">
    <citation type="journal article" date="2017" name="Nat. Commun.">
        <title>Genome assembly with in vitro proximity ligation data and whole-genome triplication in lettuce.</title>
        <authorList>
            <person name="Reyes-Chin-Wo S."/>
            <person name="Wang Z."/>
            <person name="Yang X."/>
            <person name="Kozik A."/>
            <person name="Arikit S."/>
            <person name="Song C."/>
            <person name="Xia L."/>
            <person name="Froenicke L."/>
            <person name="Lavelle D.O."/>
            <person name="Truco M.J."/>
            <person name="Xia R."/>
            <person name="Zhu S."/>
            <person name="Xu C."/>
            <person name="Xu H."/>
            <person name="Xu X."/>
            <person name="Cox K."/>
            <person name="Korf I."/>
            <person name="Meyers B.C."/>
            <person name="Michelmore R.W."/>
        </authorList>
    </citation>
    <scope>NUCLEOTIDE SEQUENCE [LARGE SCALE GENOMIC DNA]</scope>
    <source>
        <strain evidence="15">cv. Salinas</strain>
        <tissue evidence="14">Seedlings</tissue>
    </source>
</reference>
<comment type="subcellular location">
    <subcellularLocation>
        <location evidence="1">Cell membrane</location>
        <topology evidence="1">Single-pass type I membrane protein</topology>
    </subcellularLocation>
</comment>
<dbReference type="InterPro" id="IPR003591">
    <property type="entry name" value="Leu-rich_rpt_typical-subtyp"/>
</dbReference>
<dbReference type="InterPro" id="IPR001611">
    <property type="entry name" value="Leu-rich_rpt"/>
</dbReference>
<dbReference type="InterPro" id="IPR013210">
    <property type="entry name" value="LRR_N_plant-typ"/>
</dbReference>
<feature type="domain" description="Disease resistance R13L4/SHOC-2-like LRR" evidence="13">
    <location>
        <begin position="426"/>
        <end position="652"/>
    </location>
</feature>
<dbReference type="Pfam" id="PF23598">
    <property type="entry name" value="LRR_14"/>
    <property type="match status" value="2"/>
</dbReference>
<gene>
    <name evidence="14" type="ORF">LSAT_V11C800444420</name>
</gene>
<evidence type="ECO:0000256" key="10">
    <source>
        <dbReference type="ARBA" id="ARBA00023180"/>
    </source>
</evidence>
<dbReference type="AlphaFoldDB" id="A0A9R1X2J5"/>
<comment type="similarity">
    <text evidence="2">Belongs to the RLP family.</text>
</comment>
<keyword evidence="9 11" id="KW-0472">Membrane</keyword>
<organism evidence="14 15">
    <name type="scientific">Lactuca sativa</name>
    <name type="common">Garden lettuce</name>
    <dbReference type="NCBI Taxonomy" id="4236"/>
    <lineage>
        <taxon>Eukaryota</taxon>
        <taxon>Viridiplantae</taxon>
        <taxon>Streptophyta</taxon>
        <taxon>Embryophyta</taxon>
        <taxon>Tracheophyta</taxon>
        <taxon>Spermatophyta</taxon>
        <taxon>Magnoliopsida</taxon>
        <taxon>eudicotyledons</taxon>
        <taxon>Gunneridae</taxon>
        <taxon>Pentapetalae</taxon>
        <taxon>asterids</taxon>
        <taxon>campanulids</taxon>
        <taxon>Asterales</taxon>
        <taxon>Asteraceae</taxon>
        <taxon>Cichorioideae</taxon>
        <taxon>Cichorieae</taxon>
        <taxon>Lactucinae</taxon>
        <taxon>Lactuca</taxon>
    </lineage>
</organism>
<evidence type="ECO:0000256" key="7">
    <source>
        <dbReference type="ARBA" id="ARBA00022737"/>
    </source>
</evidence>
<evidence type="ECO:0000256" key="2">
    <source>
        <dbReference type="ARBA" id="ARBA00009592"/>
    </source>
</evidence>
<evidence type="ECO:0000256" key="11">
    <source>
        <dbReference type="SAM" id="Phobius"/>
    </source>
</evidence>
<dbReference type="FunFam" id="3.80.10.10:FF:000111">
    <property type="entry name" value="LRR receptor-like serine/threonine-protein kinase ERECTA"/>
    <property type="match status" value="1"/>
</dbReference>
<protein>
    <recommendedName>
        <fullName evidence="16">Leucine-rich repeat-containing N-terminal plant-type domain-containing protein</fullName>
    </recommendedName>
</protein>
<dbReference type="Pfam" id="PF08263">
    <property type="entry name" value="LRRNT_2"/>
    <property type="match status" value="1"/>
</dbReference>
<evidence type="ECO:0000256" key="9">
    <source>
        <dbReference type="ARBA" id="ARBA00023136"/>
    </source>
</evidence>
<keyword evidence="8 11" id="KW-1133">Transmembrane helix</keyword>
<dbReference type="Pfam" id="PF13855">
    <property type="entry name" value="LRR_8"/>
    <property type="match status" value="1"/>
</dbReference>
<keyword evidence="7" id="KW-0677">Repeat</keyword>
<evidence type="ECO:0000313" key="15">
    <source>
        <dbReference type="Proteomes" id="UP000235145"/>
    </source>
</evidence>
<evidence type="ECO:0000256" key="4">
    <source>
        <dbReference type="ARBA" id="ARBA00022614"/>
    </source>
</evidence>
<comment type="caution">
    <text evidence="14">The sequence shown here is derived from an EMBL/GenBank/DDBJ whole genome shotgun (WGS) entry which is preliminary data.</text>
</comment>
<dbReference type="FunFam" id="3.80.10.10:FF:000095">
    <property type="entry name" value="LRR receptor-like serine/threonine-protein kinase GSO1"/>
    <property type="match status" value="2"/>
</dbReference>
<dbReference type="GO" id="GO:0005886">
    <property type="term" value="C:plasma membrane"/>
    <property type="evidence" value="ECO:0007669"/>
    <property type="project" value="UniProtKB-SubCell"/>
</dbReference>
<dbReference type="InterPro" id="IPR055414">
    <property type="entry name" value="LRR_R13L4/SHOC2-like"/>
</dbReference>
<evidence type="ECO:0000313" key="14">
    <source>
        <dbReference type="EMBL" id="KAJ0193862.1"/>
    </source>
</evidence>
<dbReference type="PANTHER" id="PTHR48063">
    <property type="entry name" value="LRR RECEPTOR-LIKE KINASE"/>
    <property type="match status" value="1"/>
</dbReference>
<evidence type="ECO:0000259" key="13">
    <source>
        <dbReference type="Pfam" id="PF23598"/>
    </source>
</evidence>
<evidence type="ECO:0000256" key="5">
    <source>
        <dbReference type="ARBA" id="ARBA00022692"/>
    </source>
</evidence>
<dbReference type="PROSITE" id="PS51450">
    <property type="entry name" value="LRR"/>
    <property type="match status" value="2"/>
</dbReference>
<dbReference type="GO" id="GO:0051707">
    <property type="term" value="P:response to other organism"/>
    <property type="evidence" value="ECO:0007669"/>
    <property type="project" value="UniProtKB-ARBA"/>
</dbReference>
<name>A0A9R1X2J5_LACSA</name>
<evidence type="ECO:0008006" key="16">
    <source>
        <dbReference type="Google" id="ProtNLM"/>
    </source>
</evidence>
<evidence type="ECO:0000256" key="1">
    <source>
        <dbReference type="ARBA" id="ARBA00004251"/>
    </source>
</evidence>
<dbReference type="PANTHER" id="PTHR48063:SF106">
    <property type="entry name" value="LEUCINE-RICH REPEAT DOMAIN, L DOMAIN-LIKE PROTEIN-RELATED"/>
    <property type="match status" value="1"/>
</dbReference>
<accession>A0A9R1X2J5</accession>
<feature type="transmembrane region" description="Helical" evidence="11">
    <location>
        <begin position="1046"/>
        <end position="1070"/>
    </location>
</feature>
<sequence length="1107" mass="123123">MAFNWRGLGLHLIFISIFFITTTSTCLGVGNITVVVCFEQERLALLKFKESVGDESKMLSSWVGNDCCLWERIHCNGVTGHVERLHLRGNTRYSSHDVEKKHDHFVRNNHQLVGNEVNSSLAELRHLKYLDLSGNDFGGSRIPEFIGSFKQLNYLNLSHIGFQGIIPPHIGNLSHLKVLDLNSNGELMADDMSWTFGLSSLEHLDLSYLDASGVDMGRYMIIPSLKELHLSSCGLSNANFVPFINSTTILRNIKHLDLSLNLFKGPLPGFFQNMTSLSFLDLTDFDLSLAWNFPNLLSMIPSLSELHLSGCGLDKAHLSSPHLNFSTLSNIQHLDLSRNSIEGVIPSVLTNMSSLRVLDLSLNSLNSSVPIMPNLLELDLSNNWFKKIEHLGIWRQCHLKKLSASNMAFNIEMMNSPKNKSECSQYVLEILDLSDCISGIDAEPTIPEALGILTNLRVLLLSNSGLTGTIPKSLGRLRYLEVLDLSYNMLTGPIPTFIGKLLKLDLSFNQLNGSIPESFGKLDALTEMYLEVNQLTGPIPASIGNLVSLQAFSMYSNLLNGSIPESFGKLAKLDWLDMSNNSLEGVVSEAHFANLSMLKHLDTSSNTKLTFNVSSEWLPPFQLVTLLLSSCTIINGFPQWLQNQRELETLVLFNTTITGPLPTWLRMMPIIPFLDLSYNKLSGSLTNLPDGGNVYVSEYYPRALFLEDNLFNGSIPLSLCRRTDLEYLNLSRNRLTGKILKCLENLQNLITMRFSSNRLSGVIPSTVPSNCSSLLRLNMNGNRLIGEIPREWGNLGGLQYLDVGDNQLSGNISEWIGELGTLIILRLHKNKFTGRIPLSLCNASHLRILDVASNSLTGTIPRCLGDLTAMVDGSGYRVPILNDDFDDHVIQVMKGVDLEYTTTLDMVYNLDLSSNKLVGEIPVELTALSMLVGLNLSNNHLSGGIPDTIGNMTSLFSLDLSRNRLTGMIPTSMATLNFLSHLNLSHNNLSGRIPTGSQLQTLIDPSIYAGNKDLCGPPLPKDCSNQKDPTTTSKKTYKAAEEPTEVWLFVLDIMSGFATGFWGVIGVLLLKKQWRWKIFRFAEETMDKIFNAVMMKYRYQRGVINNV</sequence>
<dbReference type="SUPFAM" id="SSF52058">
    <property type="entry name" value="L domain-like"/>
    <property type="match status" value="2"/>
</dbReference>
<evidence type="ECO:0000256" key="3">
    <source>
        <dbReference type="ARBA" id="ARBA00022475"/>
    </source>
</evidence>